<comment type="caution">
    <text evidence="6">The sequence shown here is derived from an EMBL/GenBank/DDBJ whole genome shotgun (WGS) entry which is preliminary data.</text>
</comment>
<dbReference type="InterPro" id="IPR050529">
    <property type="entry name" value="CYP450_sterol_14alpha_dmase"/>
</dbReference>
<dbReference type="InterPro" id="IPR036396">
    <property type="entry name" value="Cyt_P450_sf"/>
</dbReference>
<evidence type="ECO:0000256" key="5">
    <source>
        <dbReference type="RuleBase" id="RU000461"/>
    </source>
</evidence>
<keyword evidence="5" id="KW-0503">Monooxygenase</keyword>
<proteinExistence type="inferred from homology"/>
<comment type="similarity">
    <text evidence="1 5">Belongs to the cytochrome P450 family.</text>
</comment>
<organism evidence="6 7">
    <name type="scientific">Cryptosporangium japonicum</name>
    <dbReference type="NCBI Taxonomy" id="80872"/>
    <lineage>
        <taxon>Bacteria</taxon>
        <taxon>Bacillati</taxon>
        <taxon>Actinomycetota</taxon>
        <taxon>Actinomycetes</taxon>
        <taxon>Cryptosporangiales</taxon>
        <taxon>Cryptosporangiaceae</taxon>
        <taxon>Cryptosporangium</taxon>
    </lineage>
</organism>
<name>A0ABN0UFX9_9ACTN</name>
<dbReference type="PANTHER" id="PTHR24304:SF2">
    <property type="entry name" value="24-HYDROXYCHOLESTEROL 7-ALPHA-HYDROXYLASE"/>
    <property type="match status" value="1"/>
</dbReference>
<dbReference type="CDD" id="cd11042">
    <property type="entry name" value="CYP51-like"/>
    <property type="match status" value="1"/>
</dbReference>
<evidence type="ECO:0000256" key="1">
    <source>
        <dbReference type="ARBA" id="ARBA00010617"/>
    </source>
</evidence>
<keyword evidence="7" id="KW-1185">Reference proteome</keyword>
<keyword evidence="3 5" id="KW-0479">Metal-binding</keyword>
<dbReference type="InterPro" id="IPR001128">
    <property type="entry name" value="Cyt_P450"/>
</dbReference>
<evidence type="ECO:0000313" key="7">
    <source>
        <dbReference type="Proteomes" id="UP001500967"/>
    </source>
</evidence>
<sequence>MSADLLAVPEVSGRAPDDLGHLQELRTDPIGLLRRVREECGDVGRFRLAARDVVLVSGAEANEVFFRAPDEVLDQAEAYPFMTPIFGRGVVFDATPERRREMLKNQALRGEHMKAHAATIEREINRMVAGWGDEGTIDLLEFFAELTIYTTSACLIGQRFRDDLDSRFAAHYHDLERGTDALAYVDPYADIESFHRRDRARLALVAMVQEIITRRAAQPAVTRDRRDLLDVLVSLTDEDGTPHFSADEITGMFISMMFAGHHTSSGTAAWTMIELLRHPEVLSEVVGELDALYADGSAVSFQALREIPRLEASLKETLRLHPPLILLLRVAQQEITFGGHTVPVGTMVGASPKVSNRIPEDFPEPERFDPGRYLDPRQEDLVHRWTWIPFGAGRHRCVGNAFAMMQLKAIFSVLLRDFEFTMVQPPDTYRDDCSKMVIQLEQPCLVSYRRRAGR</sequence>
<evidence type="ECO:0000256" key="3">
    <source>
        <dbReference type="ARBA" id="ARBA00022723"/>
    </source>
</evidence>
<gene>
    <name evidence="6" type="ORF">GCM10009539_38050</name>
</gene>
<evidence type="ECO:0000313" key="6">
    <source>
        <dbReference type="EMBL" id="GAA0249203.1"/>
    </source>
</evidence>
<keyword evidence="4 5" id="KW-0408">Iron</keyword>
<keyword evidence="2 5" id="KW-0349">Heme</keyword>
<dbReference type="SUPFAM" id="SSF48264">
    <property type="entry name" value="Cytochrome P450"/>
    <property type="match status" value="1"/>
</dbReference>
<dbReference type="PRINTS" id="PR00465">
    <property type="entry name" value="EP450IV"/>
</dbReference>
<protein>
    <submittedName>
        <fullName evidence="6">Cytochrome P450</fullName>
    </submittedName>
</protein>
<dbReference type="Proteomes" id="UP001500967">
    <property type="component" value="Unassembled WGS sequence"/>
</dbReference>
<accession>A0ABN0UFX9</accession>
<dbReference type="InterPro" id="IPR017972">
    <property type="entry name" value="Cyt_P450_CS"/>
</dbReference>
<dbReference type="EMBL" id="BAAAGX010000015">
    <property type="protein sequence ID" value="GAA0249203.1"/>
    <property type="molecule type" value="Genomic_DNA"/>
</dbReference>
<evidence type="ECO:0000256" key="4">
    <source>
        <dbReference type="ARBA" id="ARBA00023004"/>
    </source>
</evidence>
<keyword evidence="5" id="KW-0560">Oxidoreductase</keyword>
<dbReference type="Gene3D" id="1.10.630.10">
    <property type="entry name" value="Cytochrome P450"/>
    <property type="match status" value="1"/>
</dbReference>
<reference evidence="6 7" key="1">
    <citation type="journal article" date="2019" name="Int. J. Syst. Evol. Microbiol.">
        <title>The Global Catalogue of Microorganisms (GCM) 10K type strain sequencing project: providing services to taxonomists for standard genome sequencing and annotation.</title>
        <authorList>
            <consortium name="The Broad Institute Genomics Platform"/>
            <consortium name="The Broad Institute Genome Sequencing Center for Infectious Disease"/>
            <person name="Wu L."/>
            <person name="Ma J."/>
        </authorList>
    </citation>
    <scope>NUCLEOTIDE SEQUENCE [LARGE SCALE GENOMIC DNA]</scope>
    <source>
        <strain evidence="6 7">JCM 10425</strain>
    </source>
</reference>
<evidence type="ECO:0000256" key="2">
    <source>
        <dbReference type="ARBA" id="ARBA00022617"/>
    </source>
</evidence>
<dbReference type="InterPro" id="IPR002403">
    <property type="entry name" value="Cyt_P450_E_grp-IV"/>
</dbReference>
<dbReference type="PANTHER" id="PTHR24304">
    <property type="entry name" value="CYTOCHROME P450 FAMILY 7"/>
    <property type="match status" value="1"/>
</dbReference>
<dbReference type="Pfam" id="PF00067">
    <property type="entry name" value="p450"/>
    <property type="match status" value="1"/>
</dbReference>
<dbReference type="PROSITE" id="PS00086">
    <property type="entry name" value="CYTOCHROME_P450"/>
    <property type="match status" value="1"/>
</dbReference>
<dbReference type="RefSeq" id="WP_344650188.1">
    <property type="nucleotide sequence ID" value="NZ_BAAAGX010000015.1"/>
</dbReference>
<dbReference type="PRINTS" id="PR00385">
    <property type="entry name" value="P450"/>
</dbReference>